<feature type="binding site" evidence="11">
    <location>
        <position position="236"/>
    </location>
    <ligand>
        <name>FMN</name>
        <dbReference type="ChEBI" id="CHEBI:58210"/>
    </ligand>
</feature>
<comment type="function">
    <text evidence="1 11">Catalyzes the conversion of dihydroorotate to orotate with quinone as electron acceptor.</text>
</comment>
<feature type="binding site" evidence="11">
    <location>
        <position position="169"/>
    </location>
    <ligand>
        <name>FMN</name>
        <dbReference type="ChEBI" id="CHEBI:58210"/>
    </ligand>
</feature>
<evidence type="ECO:0000256" key="6">
    <source>
        <dbReference type="ARBA" id="ARBA00022643"/>
    </source>
</evidence>
<evidence type="ECO:0000313" key="14">
    <source>
        <dbReference type="Proteomes" id="UP000652427"/>
    </source>
</evidence>
<dbReference type="NCBIfam" id="NF003652">
    <property type="entry name" value="PRK05286.2-5"/>
    <property type="match status" value="1"/>
</dbReference>
<evidence type="ECO:0000256" key="3">
    <source>
        <dbReference type="ARBA" id="ARBA00005161"/>
    </source>
</evidence>
<feature type="active site" description="Nucleophile" evidence="11">
    <location>
        <position position="172"/>
    </location>
</feature>
<feature type="domain" description="Dihydroorotate dehydrogenase catalytic" evidence="12">
    <location>
        <begin position="41"/>
        <end position="328"/>
    </location>
</feature>
<dbReference type="NCBIfam" id="NF003645">
    <property type="entry name" value="PRK05286.1-2"/>
    <property type="match status" value="1"/>
</dbReference>
<dbReference type="EC" id="1.3.5.2" evidence="11"/>
<feature type="binding site" evidence="11">
    <location>
        <position position="138"/>
    </location>
    <ligand>
        <name>FMN</name>
        <dbReference type="ChEBI" id="CHEBI:58210"/>
    </ligand>
</feature>
<feature type="binding site" evidence="11">
    <location>
        <position position="287"/>
    </location>
    <ligand>
        <name>FMN</name>
        <dbReference type="ChEBI" id="CHEBI:58210"/>
    </ligand>
</feature>
<comment type="pathway">
    <text evidence="3 11">Pyrimidine metabolism; UMP biosynthesis via de novo pathway; orotate from (S)-dihydroorotate (quinone route): step 1/1.</text>
</comment>
<sequence length="345" mass="36289">MLYNLAKPFIFALEAERAHGLTIAGLKTVPMGPAPKSDPVLATCVAGLDFVNPIGMAPGFDKNGEVPDALIRMGFGFAEVGTLTPLPQAGNPKPRIFRLVEDKAVINRLGFNNRGQQEALPRLKKMRGRMGKGVLGINIGANKDSDDRIADYVTGAKNMAPLADYLTVNISSPNTPGLRALQDKGALAELLAAVMDAMGKSKTPVFLKVAPDLEPADIDDIVDVAMGQKIAALIISNTTITRPDLKSANRTETGGLSGAPLKDLALQRLKDFRKASGGEIPLIGVGGIATAEDAYERIRAGASLVQLYTAMIYEGPAIAAAMNCQLAKLVKKDGFANIAEAVGTA</sequence>
<dbReference type="PROSITE" id="PS00911">
    <property type="entry name" value="DHODEHASE_1"/>
    <property type="match status" value="1"/>
</dbReference>
<gene>
    <name evidence="11" type="primary">pyrD</name>
    <name evidence="13" type="ORF">HUO14_00515</name>
</gene>
<dbReference type="SUPFAM" id="SSF51395">
    <property type="entry name" value="FMN-linked oxidoreductases"/>
    <property type="match status" value="1"/>
</dbReference>
<feature type="binding site" evidence="11">
    <location>
        <position position="169"/>
    </location>
    <ligand>
        <name>substrate</name>
    </ligand>
</feature>
<evidence type="ECO:0000256" key="7">
    <source>
        <dbReference type="ARBA" id="ARBA00022975"/>
    </source>
</evidence>
<evidence type="ECO:0000256" key="4">
    <source>
        <dbReference type="ARBA" id="ARBA00005359"/>
    </source>
</evidence>
<dbReference type="HAMAP" id="MF_00225">
    <property type="entry name" value="DHO_dh_type2"/>
    <property type="match status" value="1"/>
</dbReference>
<feature type="binding site" evidence="11">
    <location>
        <position position="82"/>
    </location>
    <ligand>
        <name>FMN</name>
        <dbReference type="ChEBI" id="CHEBI:58210"/>
    </ligand>
</feature>
<protein>
    <recommendedName>
        <fullName evidence="11">Dihydroorotate dehydrogenase (quinone)</fullName>
        <ecNumber evidence="11">1.3.5.2</ecNumber>
    </recommendedName>
    <alternativeName>
        <fullName evidence="11">DHOdehase</fullName>
        <shortName evidence="11">DHOD</shortName>
        <shortName evidence="11">DHODase</shortName>
    </alternativeName>
    <alternativeName>
        <fullName evidence="11">Dihydroorotate oxidase</fullName>
    </alternativeName>
</protein>
<feature type="binding site" evidence="11">
    <location>
        <position position="62"/>
    </location>
    <ligand>
        <name>substrate</name>
    </ligand>
</feature>
<comment type="caution">
    <text evidence="13">The sequence shown here is derived from an EMBL/GenBank/DDBJ whole genome shotgun (WGS) entry which is preliminary data.</text>
</comment>
<comment type="subunit">
    <text evidence="11">Monomer.</text>
</comment>
<feature type="binding site" evidence="11">
    <location>
        <begin position="237"/>
        <end position="238"/>
    </location>
    <ligand>
        <name>substrate</name>
    </ligand>
</feature>
<dbReference type="EMBL" id="JABWMH010000001">
    <property type="protein sequence ID" value="NVD26380.1"/>
    <property type="molecule type" value="Genomic_DNA"/>
</dbReference>
<keyword evidence="8 11" id="KW-0560">Oxidoreductase</keyword>
<dbReference type="GO" id="GO:0106430">
    <property type="term" value="F:dihydroorotate dehydrogenase (quinone) activity"/>
    <property type="evidence" value="ECO:0007669"/>
    <property type="project" value="UniProtKB-EC"/>
</dbReference>
<feature type="binding site" evidence="11">
    <location>
        <begin position="107"/>
        <end position="111"/>
    </location>
    <ligand>
        <name>substrate</name>
    </ligand>
</feature>
<dbReference type="Gene3D" id="3.20.20.70">
    <property type="entry name" value="Aldolase class I"/>
    <property type="match status" value="1"/>
</dbReference>
<keyword evidence="9 11" id="KW-0472">Membrane</keyword>
<feature type="binding site" evidence="11">
    <location>
        <begin position="58"/>
        <end position="62"/>
    </location>
    <ligand>
        <name>FMN</name>
        <dbReference type="ChEBI" id="CHEBI:58210"/>
    </ligand>
</feature>
<dbReference type="InterPro" id="IPR001295">
    <property type="entry name" value="Dihydroorotate_DH_CS"/>
</dbReference>
<dbReference type="InterPro" id="IPR013785">
    <property type="entry name" value="Aldolase_TIM"/>
</dbReference>
<proteinExistence type="inferred from homology"/>
<dbReference type="InterPro" id="IPR005720">
    <property type="entry name" value="Dihydroorotate_DH_cat"/>
</dbReference>
<dbReference type="CDD" id="cd04738">
    <property type="entry name" value="DHOD_2_like"/>
    <property type="match status" value="1"/>
</dbReference>
<dbReference type="PIRSF" id="PIRSF000164">
    <property type="entry name" value="DHO_oxidase"/>
    <property type="match status" value="1"/>
</dbReference>
<feature type="binding site" evidence="11">
    <location>
        <position position="174"/>
    </location>
    <ligand>
        <name>substrate</name>
    </ligand>
</feature>
<comment type="subcellular location">
    <subcellularLocation>
        <location evidence="11">Cell membrane</location>
        <topology evidence="11">Peripheral membrane protein</topology>
    </subcellularLocation>
    <subcellularLocation>
        <location evidence="2">Membrane</location>
    </subcellularLocation>
</comment>
<comment type="similarity">
    <text evidence="4 11">Belongs to the dihydroorotate dehydrogenase family. Type 2 subfamily.</text>
</comment>
<dbReference type="PROSITE" id="PS00912">
    <property type="entry name" value="DHODEHASE_2"/>
    <property type="match status" value="1"/>
</dbReference>
<comment type="catalytic activity">
    <reaction evidence="10 11">
        <text>(S)-dihydroorotate + a quinone = orotate + a quinol</text>
        <dbReference type="Rhea" id="RHEA:30187"/>
        <dbReference type="ChEBI" id="CHEBI:24646"/>
        <dbReference type="ChEBI" id="CHEBI:30839"/>
        <dbReference type="ChEBI" id="CHEBI:30864"/>
        <dbReference type="ChEBI" id="CHEBI:132124"/>
        <dbReference type="EC" id="1.3.5.2"/>
    </reaction>
</comment>
<evidence type="ECO:0000313" key="13">
    <source>
        <dbReference type="EMBL" id="NVD26380.1"/>
    </source>
</evidence>
<organism evidence="13 14">
    <name type="scientific">Parasphingorhabdus flavimaris</name>
    <dbReference type="NCBI Taxonomy" id="266812"/>
    <lineage>
        <taxon>Bacteria</taxon>
        <taxon>Pseudomonadati</taxon>
        <taxon>Pseudomonadota</taxon>
        <taxon>Alphaproteobacteria</taxon>
        <taxon>Sphingomonadales</taxon>
        <taxon>Sphingomonadaceae</taxon>
        <taxon>Parasphingorhabdus</taxon>
    </lineage>
</organism>
<dbReference type="Pfam" id="PF01180">
    <property type="entry name" value="DHO_dh"/>
    <property type="match status" value="1"/>
</dbReference>
<evidence type="ECO:0000256" key="11">
    <source>
        <dbReference type="HAMAP-Rule" id="MF_00225"/>
    </source>
</evidence>
<keyword evidence="6 11" id="KW-0288">FMN</keyword>
<keyword evidence="11" id="KW-1003">Cell membrane</keyword>
<dbReference type="InterPro" id="IPR050074">
    <property type="entry name" value="DHO_dehydrogenase"/>
</dbReference>
<dbReference type="NCBIfam" id="TIGR01036">
    <property type="entry name" value="pyrD_sub2"/>
    <property type="match status" value="1"/>
</dbReference>
<keyword evidence="7 11" id="KW-0665">Pyrimidine biosynthesis</keyword>
<dbReference type="Proteomes" id="UP000652427">
    <property type="component" value="Unassembled WGS sequence"/>
</dbReference>
<comment type="cofactor">
    <cofactor evidence="11">
        <name>FMN</name>
        <dbReference type="ChEBI" id="CHEBI:58210"/>
    </cofactor>
    <text evidence="11">Binds 1 FMN per subunit.</text>
</comment>
<evidence type="ECO:0000256" key="1">
    <source>
        <dbReference type="ARBA" id="ARBA00003125"/>
    </source>
</evidence>
<dbReference type="InterPro" id="IPR012135">
    <property type="entry name" value="Dihydroorotate_DH_1_2"/>
</dbReference>
<evidence type="ECO:0000256" key="9">
    <source>
        <dbReference type="ARBA" id="ARBA00023136"/>
    </source>
</evidence>
<dbReference type="PANTHER" id="PTHR48109:SF4">
    <property type="entry name" value="DIHYDROOROTATE DEHYDROGENASE (QUINONE), MITOCHONDRIAL"/>
    <property type="match status" value="1"/>
</dbReference>
<feature type="binding site" evidence="11">
    <location>
        <position position="258"/>
    </location>
    <ligand>
        <name>FMN</name>
        <dbReference type="ChEBI" id="CHEBI:58210"/>
    </ligand>
</feature>
<feature type="binding site" evidence="11">
    <location>
        <position position="208"/>
    </location>
    <ligand>
        <name>FMN</name>
        <dbReference type="ChEBI" id="CHEBI:58210"/>
    </ligand>
</feature>
<dbReference type="PANTHER" id="PTHR48109">
    <property type="entry name" value="DIHYDROOROTATE DEHYDROGENASE (QUINONE), MITOCHONDRIAL-RELATED"/>
    <property type="match status" value="1"/>
</dbReference>
<dbReference type="InterPro" id="IPR005719">
    <property type="entry name" value="Dihydroorotate_DH_2"/>
</dbReference>
<evidence type="ECO:0000256" key="8">
    <source>
        <dbReference type="ARBA" id="ARBA00023002"/>
    </source>
</evidence>
<accession>A0ABX2MY56</accession>
<evidence type="ECO:0000256" key="10">
    <source>
        <dbReference type="ARBA" id="ARBA00048639"/>
    </source>
</evidence>
<keyword evidence="5 11" id="KW-0285">Flavoprotein</keyword>
<name>A0ABX2MY56_9SPHN</name>
<feature type="binding site" evidence="11">
    <location>
        <begin position="308"/>
        <end position="309"/>
    </location>
    <ligand>
        <name>FMN</name>
        <dbReference type="ChEBI" id="CHEBI:58210"/>
    </ligand>
</feature>
<reference evidence="13 14" key="1">
    <citation type="submission" date="2020-06" db="EMBL/GenBank/DDBJ databases">
        <authorList>
            <person name="Kim S.-J."/>
            <person name="Park S.-J."/>
        </authorList>
    </citation>
    <scope>NUCLEOTIDE SEQUENCE [LARGE SCALE GENOMIC DNA]</scope>
    <source>
        <strain evidence="13 14">SW-151</strain>
    </source>
</reference>
<evidence type="ECO:0000259" key="12">
    <source>
        <dbReference type="Pfam" id="PF01180"/>
    </source>
</evidence>
<evidence type="ECO:0000256" key="2">
    <source>
        <dbReference type="ARBA" id="ARBA00004370"/>
    </source>
</evidence>
<evidence type="ECO:0000256" key="5">
    <source>
        <dbReference type="ARBA" id="ARBA00022630"/>
    </source>
</evidence>
<keyword evidence="14" id="KW-1185">Reference proteome</keyword>
<dbReference type="RefSeq" id="WP_176278693.1">
    <property type="nucleotide sequence ID" value="NZ_JABWMH010000001.1"/>
</dbReference>